<dbReference type="GO" id="GO:0003886">
    <property type="term" value="F:DNA (cytosine-5-)-methyltransferase activity"/>
    <property type="evidence" value="ECO:0007669"/>
    <property type="project" value="UniProtKB-EC"/>
</dbReference>
<evidence type="ECO:0000256" key="6">
    <source>
        <dbReference type="ARBA" id="ARBA00047422"/>
    </source>
</evidence>
<proteinExistence type="inferred from homology"/>
<dbReference type="Gene3D" id="3.90.120.10">
    <property type="entry name" value="DNA Methylase, subunit A, domain 2"/>
    <property type="match status" value="1"/>
</dbReference>
<dbReference type="GO" id="GO:0032259">
    <property type="term" value="P:methylation"/>
    <property type="evidence" value="ECO:0007669"/>
    <property type="project" value="UniProtKB-KW"/>
</dbReference>
<evidence type="ECO:0000313" key="10">
    <source>
        <dbReference type="Proteomes" id="UP000675747"/>
    </source>
</evidence>
<dbReference type="GO" id="GO:0044027">
    <property type="term" value="P:negative regulation of gene expression via chromosomal CpG island methylation"/>
    <property type="evidence" value="ECO:0007669"/>
    <property type="project" value="TreeGrafter"/>
</dbReference>
<feature type="active site" evidence="7">
    <location>
        <position position="124"/>
    </location>
</feature>
<dbReference type="GO" id="GO:0003677">
    <property type="term" value="F:DNA binding"/>
    <property type="evidence" value="ECO:0007669"/>
    <property type="project" value="TreeGrafter"/>
</dbReference>
<dbReference type="SUPFAM" id="SSF53335">
    <property type="entry name" value="S-adenosyl-L-methionine-dependent methyltransferases"/>
    <property type="match status" value="1"/>
</dbReference>
<dbReference type="InterPro" id="IPR001525">
    <property type="entry name" value="C5_MeTfrase"/>
</dbReference>
<evidence type="ECO:0000256" key="2">
    <source>
        <dbReference type="ARBA" id="ARBA00022603"/>
    </source>
</evidence>
<dbReference type="EC" id="2.1.1.37" evidence="1"/>
<evidence type="ECO:0000256" key="1">
    <source>
        <dbReference type="ARBA" id="ARBA00011975"/>
    </source>
</evidence>
<gene>
    <name evidence="9" type="ORF">KB893_006735</name>
    <name evidence="8" type="ORF">KB893_15020</name>
</gene>
<dbReference type="GO" id="GO:0009307">
    <property type="term" value="P:DNA restriction-modification system"/>
    <property type="evidence" value="ECO:0007669"/>
    <property type="project" value="UniProtKB-KW"/>
</dbReference>
<dbReference type="Gene3D" id="3.40.50.150">
    <property type="entry name" value="Vaccinia Virus protein VP39"/>
    <property type="match status" value="1"/>
</dbReference>
<keyword evidence="3 7" id="KW-0808">Transferase</keyword>
<evidence type="ECO:0000256" key="5">
    <source>
        <dbReference type="ARBA" id="ARBA00022747"/>
    </source>
</evidence>
<evidence type="ECO:0000313" key="8">
    <source>
        <dbReference type="EMBL" id="MBR0563813.1"/>
    </source>
</evidence>
<evidence type="ECO:0000256" key="4">
    <source>
        <dbReference type="ARBA" id="ARBA00022691"/>
    </source>
</evidence>
<dbReference type="InterPro" id="IPR029063">
    <property type="entry name" value="SAM-dependent_MTases_sf"/>
</dbReference>
<evidence type="ECO:0000256" key="3">
    <source>
        <dbReference type="ARBA" id="ARBA00022679"/>
    </source>
</evidence>
<sequence length="495" mass="55205">MDIFAGAGGLGEGFEAYRGGGRFHVALSAEMDRHAVQTLRTRAFFRSFPSGEAPASYYDYVQGARAAPWCGKTEHLWKAADQRVCQVELGRPDHDRYLDQRIEHVARQAARQGQPWVLVGGPPCQAFSLVGRARNRGIAGYLPETDGRHFLYQHYLHILARHRPAAFVLENVKGILSSRVGGAHIFREIFEQLERPGGADGPRYRIEPIVQRPNHAWQPSDFIVRSELLGMPQKRHRVILLGVLEDVGKSLVPLEEGLPDVALRDVVAALPKVRSSLTGDIISSWRDFSVRSLDECVSIAEKVDSGTAACLRESAAAAWTGGELTTGARWLPCAKATNLPAHLRQLMEDPRMDGILQHETRAHMASDLLRYAYVSAFAAAHDRSPRGALEFPERLYPNHKNWSASNHFIDRFKAQRWNAPSSTITSHLAKDGHYFIHPDPSQMRSLTVREAARLQTFPDNFFFEGPGGAQRRQVGNAVPPWLGHQIAGIVHRLLN</sequence>
<comment type="caution">
    <text evidence="8">The sequence shown here is derived from an EMBL/GenBank/DDBJ whole genome shotgun (WGS) entry which is preliminary data.</text>
</comment>
<protein>
    <recommendedName>
        <fullName evidence="1">DNA (cytosine-5-)-methyltransferase</fullName>
        <ecNumber evidence="1">2.1.1.37</ecNumber>
    </recommendedName>
</protein>
<evidence type="ECO:0000313" key="9">
    <source>
        <dbReference type="EMBL" id="MBS7456827.1"/>
    </source>
</evidence>
<name>A0A8J8B0V9_9GAMM</name>
<dbReference type="PANTHER" id="PTHR10629:SF52">
    <property type="entry name" value="DNA (CYTOSINE-5)-METHYLTRANSFERASE 1"/>
    <property type="match status" value="1"/>
</dbReference>
<dbReference type="EMBL" id="JAGQFT010000181">
    <property type="protein sequence ID" value="MBR0563813.1"/>
    <property type="molecule type" value="Genomic_DNA"/>
</dbReference>
<accession>A0A8J8B0V9</accession>
<dbReference type="RefSeq" id="WP_211927706.1">
    <property type="nucleotide sequence ID" value="NZ_JAGQFT020000004.1"/>
</dbReference>
<dbReference type="EMBL" id="JAGQFT020000004">
    <property type="protein sequence ID" value="MBS7456827.1"/>
    <property type="molecule type" value="Genomic_DNA"/>
</dbReference>
<dbReference type="PROSITE" id="PS00095">
    <property type="entry name" value="C5_MTASE_2"/>
    <property type="match status" value="1"/>
</dbReference>
<comment type="similarity">
    <text evidence="7">Belongs to the class I-like SAM-binding methyltransferase superfamily. C5-methyltransferase family.</text>
</comment>
<dbReference type="PROSITE" id="PS51679">
    <property type="entry name" value="SAM_MT_C5"/>
    <property type="match status" value="1"/>
</dbReference>
<dbReference type="InterPro" id="IPR050390">
    <property type="entry name" value="C5-Methyltransferase"/>
</dbReference>
<dbReference type="Proteomes" id="UP000675747">
    <property type="component" value="Unassembled WGS sequence"/>
</dbReference>
<comment type="catalytic activity">
    <reaction evidence="6">
        <text>a 2'-deoxycytidine in DNA + S-adenosyl-L-methionine = a 5-methyl-2'-deoxycytidine in DNA + S-adenosyl-L-homocysteine + H(+)</text>
        <dbReference type="Rhea" id="RHEA:13681"/>
        <dbReference type="Rhea" id="RHEA-COMP:11369"/>
        <dbReference type="Rhea" id="RHEA-COMP:11370"/>
        <dbReference type="ChEBI" id="CHEBI:15378"/>
        <dbReference type="ChEBI" id="CHEBI:57856"/>
        <dbReference type="ChEBI" id="CHEBI:59789"/>
        <dbReference type="ChEBI" id="CHEBI:85452"/>
        <dbReference type="ChEBI" id="CHEBI:85454"/>
        <dbReference type="EC" id="2.1.1.37"/>
    </reaction>
</comment>
<reference evidence="8" key="2">
    <citation type="submission" date="2021-04" db="EMBL/GenBank/DDBJ databases">
        <authorList>
            <person name="Karlyshev A.V."/>
        </authorList>
    </citation>
    <scope>NUCLEOTIDE SEQUENCE</scope>
    <source>
        <strain evidence="8">LMG 29479</strain>
    </source>
</reference>
<keyword evidence="10" id="KW-1185">Reference proteome</keyword>
<keyword evidence="4 7" id="KW-0949">S-adenosyl-L-methionine</keyword>
<organism evidence="8">
    <name type="scientific">Coralloluteibacterium stylophorae</name>
    <dbReference type="NCBI Taxonomy" id="1776034"/>
    <lineage>
        <taxon>Bacteria</taxon>
        <taxon>Pseudomonadati</taxon>
        <taxon>Pseudomonadota</taxon>
        <taxon>Gammaproteobacteria</taxon>
        <taxon>Lysobacterales</taxon>
        <taxon>Lysobacteraceae</taxon>
        <taxon>Coralloluteibacterium</taxon>
    </lineage>
</organism>
<evidence type="ECO:0000256" key="7">
    <source>
        <dbReference type="PROSITE-ProRule" id="PRU01016"/>
    </source>
</evidence>
<dbReference type="InterPro" id="IPR031303">
    <property type="entry name" value="C5_meth_CS"/>
</dbReference>
<keyword evidence="5" id="KW-0680">Restriction system</keyword>
<keyword evidence="2 7" id="KW-0489">Methyltransferase</keyword>
<dbReference type="PRINTS" id="PR00105">
    <property type="entry name" value="C5METTRFRASE"/>
</dbReference>
<dbReference type="AlphaFoldDB" id="A0A8J8B0V9"/>
<dbReference type="Pfam" id="PF00145">
    <property type="entry name" value="DNA_methylase"/>
    <property type="match status" value="2"/>
</dbReference>
<dbReference type="PANTHER" id="PTHR10629">
    <property type="entry name" value="CYTOSINE-SPECIFIC METHYLTRANSFERASE"/>
    <property type="match status" value="1"/>
</dbReference>
<reference evidence="9 10" key="1">
    <citation type="journal article" date="2021" name="Microbiol. Resour. Announc.">
        <title>Draft Genome Sequence of Coralloluteibacterium stylophorae LMG 29479T.</title>
        <authorList>
            <person name="Karlyshev A.V."/>
            <person name="Kudryashova E.B."/>
            <person name="Ariskina E.V."/>
            <person name="Conroy A.P."/>
            <person name="Abidueva E.Y."/>
        </authorList>
    </citation>
    <scope>NUCLEOTIDE SEQUENCE [LARGE SCALE GENOMIC DNA]</scope>
    <source>
        <strain evidence="9 10">LMG 29479</strain>
    </source>
</reference>